<dbReference type="Proteomes" id="UP001652503">
    <property type="component" value="Unassembled WGS sequence"/>
</dbReference>
<organism evidence="1 2">
    <name type="scientific">Albidovulum sediminicola</name>
    <dbReference type="NCBI Taxonomy" id="2984331"/>
    <lineage>
        <taxon>Bacteria</taxon>
        <taxon>Pseudomonadati</taxon>
        <taxon>Pseudomonadota</taxon>
        <taxon>Alphaproteobacteria</taxon>
        <taxon>Rhodobacterales</taxon>
        <taxon>Paracoccaceae</taxon>
        <taxon>Albidovulum</taxon>
    </lineage>
</organism>
<dbReference type="RefSeq" id="WP_263719544.1">
    <property type="nucleotide sequence ID" value="NZ_JAOWLA010000001.1"/>
</dbReference>
<comment type="caution">
    <text evidence="1">The sequence shown here is derived from an EMBL/GenBank/DDBJ whole genome shotgun (WGS) entry which is preliminary data.</text>
</comment>
<proteinExistence type="predicted"/>
<evidence type="ECO:0000313" key="1">
    <source>
        <dbReference type="EMBL" id="MCV2863127.1"/>
    </source>
</evidence>
<dbReference type="EMBL" id="JAOWLA010000001">
    <property type="protein sequence ID" value="MCV2863127.1"/>
    <property type="molecule type" value="Genomic_DNA"/>
</dbReference>
<keyword evidence="2" id="KW-1185">Reference proteome</keyword>
<reference evidence="1 2" key="1">
    <citation type="submission" date="2022-10" db="EMBL/GenBank/DDBJ databases">
        <title>Defluviimonas sp. nov., isolated from ocean surface water.</title>
        <authorList>
            <person name="He W."/>
            <person name="Wang L."/>
            <person name="Zhang D.-F."/>
        </authorList>
    </citation>
    <scope>NUCLEOTIDE SEQUENCE [LARGE SCALE GENOMIC DNA]</scope>
    <source>
        <strain evidence="1 2">WL0075</strain>
    </source>
</reference>
<sequence length="111" mass="11892">MTDAASLRRLLEVAELLRARALGRLAEDQQALAAAQARKDTRASQVEQAAGLFATGALPASALAALQEAQHCEAPALARQIVTLEARTAQARTSALRALSRHDILRRLAER</sequence>
<accession>A0ABT2YW76</accession>
<name>A0ABT2YW76_9RHOB</name>
<evidence type="ECO:0000313" key="2">
    <source>
        <dbReference type="Proteomes" id="UP001652503"/>
    </source>
</evidence>
<gene>
    <name evidence="1" type="ORF">OE647_00075</name>
</gene>
<protein>
    <submittedName>
        <fullName evidence="1">Uncharacterized protein</fullName>
    </submittedName>
</protein>